<comment type="catalytic activity">
    <reaction evidence="1">
        <text>a 1,2-diacyl-sn-glycero-3-phosphocholine + H2O = a 1,2-diacyl-sn-glycero-3-phosphate + choline + H(+)</text>
        <dbReference type="Rhea" id="RHEA:14445"/>
        <dbReference type="ChEBI" id="CHEBI:15354"/>
        <dbReference type="ChEBI" id="CHEBI:15377"/>
        <dbReference type="ChEBI" id="CHEBI:15378"/>
        <dbReference type="ChEBI" id="CHEBI:57643"/>
        <dbReference type="ChEBI" id="CHEBI:58608"/>
        <dbReference type="EC" id="3.1.4.4"/>
    </reaction>
</comment>
<organism evidence="4">
    <name type="scientific">Cyprideis torosa</name>
    <dbReference type="NCBI Taxonomy" id="163714"/>
    <lineage>
        <taxon>Eukaryota</taxon>
        <taxon>Metazoa</taxon>
        <taxon>Ecdysozoa</taxon>
        <taxon>Arthropoda</taxon>
        <taxon>Crustacea</taxon>
        <taxon>Oligostraca</taxon>
        <taxon>Ostracoda</taxon>
        <taxon>Podocopa</taxon>
        <taxon>Podocopida</taxon>
        <taxon>Cytherocopina</taxon>
        <taxon>Cytheroidea</taxon>
        <taxon>Cytherideidae</taxon>
        <taxon>Cyprideis</taxon>
    </lineage>
</organism>
<dbReference type="GO" id="GO:0004630">
    <property type="term" value="F:phospholipase D activity"/>
    <property type="evidence" value="ECO:0007669"/>
    <property type="project" value="UniProtKB-EC"/>
</dbReference>
<evidence type="ECO:0000313" key="4">
    <source>
        <dbReference type="EMBL" id="CAD7222488.1"/>
    </source>
</evidence>
<evidence type="ECO:0000256" key="2">
    <source>
        <dbReference type="ARBA" id="ARBA00022737"/>
    </source>
</evidence>
<keyword evidence="3" id="KW-0443">Lipid metabolism</keyword>
<keyword evidence="2" id="KW-0677">Repeat</keyword>
<evidence type="ECO:0000256" key="3">
    <source>
        <dbReference type="ARBA" id="ARBA00023098"/>
    </source>
</evidence>
<dbReference type="PANTHER" id="PTHR18896">
    <property type="entry name" value="PHOSPHOLIPASE D"/>
    <property type="match status" value="1"/>
</dbReference>
<dbReference type="AlphaFoldDB" id="A0A7R8W1F5"/>
<dbReference type="PANTHER" id="PTHR18896:SF76">
    <property type="entry name" value="PHOSPHOLIPASE"/>
    <property type="match status" value="1"/>
</dbReference>
<dbReference type="EMBL" id="OB660065">
    <property type="protein sequence ID" value="CAD7222488.1"/>
    <property type="molecule type" value="Genomic_DNA"/>
</dbReference>
<dbReference type="SUPFAM" id="SSF56024">
    <property type="entry name" value="Phospholipase D/nuclease"/>
    <property type="match status" value="1"/>
</dbReference>
<protein>
    <submittedName>
        <fullName evidence="4">Uncharacterized protein</fullName>
    </submittedName>
</protein>
<dbReference type="InterPro" id="IPR015679">
    <property type="entry name" value="PLipase_D_fam"/>
</dbReference>
<sequence length="415" mass="46747">MCPRFPSPPGSTAPDKPMIPKFTRRNSISICFGSGLVLVCGHWLTVLSPHVNRRKEALENSLQHRRKLEASLLADGAASDLDTAEKLQAAGTNRLDNQRAKAKALEDYLNKVLQLESCRRHHELWFFLEVSHLSFLCRLGSKGKEGFVAKRAGERYRNGQFRLLRCVFIGLDFVLPLWRKRWIVVKETWLLDVNPRTGNIGVVMLMDTAFSVQLGERDRGRASHTVYISNSNRVMAIRSWSRRRALEWYNHLRLVAESDGEILHAPPPSAPSFHRPSSPVTALPFTSPNPFGSFAPVRPHVLARAFVDGEDYMAAAWQALSCATEEIFIAGWFLSPEVLLKRCDAAENCPPEWRLMNLLQNKAVSGPRHQTDGIRVFVLLYHELALSLNSAYTARILTGLHPLIKVGEPAETQFP</sequence>
<reference evidence="4" key="1">
    <citation type="submission" date="2020-11" db="EMBL/GenBank/DDBJ databases">
        <authorList>
            <person name="Tran Van P."/>
        </authorList>
    </citation>
    <scope>NUCLEOTIDE SEQUENCE</scope>
</reference>
<accession>A0A7R8W1F5</accession>
<dbReference type="GO" id="GO:0060627">
    <property type="term" value="P:regulation of vesicle-mediated transport"/>
    <property type="evidence" value="ECO:0007669"/>
    <property type="project" value="TreeGrafter"/>
</dbReference>
<name>A0A7R8W1F5_9CRUS</name>
<proteinExistence type="predicted"/>
<gene>
    <name evidence="4" type="ORF">CTOB1V02_LOCUS495</name>
</gene>
<evidence type="ECO:0000256" key="1">
    <source>
        <dbReference type="ARBA" id="ARBA00000798"/>
    </source>
</evidence>
<dbReference type="OrthoDB" id="14911at2759"/>
<dbReference type="GO" id="GO:0009395">
    <property type="term" value="P:phospholipid catabolic process"/>
    <property type="evidence" value="ECO:0007669"/>
    <property type="project" value="TreeGrafter"/>
</dbReference>